<gene>
    <name evidence="2" type="ORF">UX47_C0004G0070</name>
</gene>
<keyword evidence="1" id="KW-0812">Transmembrane</keyword>
<feature type="transmembrane region" description="Helical" evidence="1">
    <location>
        <begin position="42"/>
        <end position="61"/>
    </location>
</feature>
<evidence type="ECO:0000256" key="1">
    <source>
        <dbReference type="SAM" id="Phobius"/>
    </source>
</evidence>
<evidence type="ECO:0000313" key="3">
    <source>
        <dbReference type="Proteomes" id="UP000034794"/>
    </source>
</evidence>
<reference evidence="2 3" key="1">
    <citation type="journal article" date="2015" name="Nature">
        <title>rRNA introns, odd ribosomes, and small enigmatic genomes across a large radiation of phyla.</title>
        <authorList>
            <person name="Brown C.T."/>
            <person name="Hug L.A."/>
            <person name="Thomas B.C."/>
            <person name="Sharon I."/>
            <person name="Castelle C.J."/>
            <person name="Singh A."/>
            <person name="Wilkins M.J."/>
            <person name="Williams K.H."/>
            <person name="Banfield J.F."/>
        </authorList>
    </citation>
    <scope>NUCLEOTIDE SEQUENCE [LARGE SCALE GENOMIC DNA]</scope>
</reference>
<dbReference type="Proteomes" id="UP000034794">
    <property type="component" value="Unassembled WGS sequence"/>
</dbReference>
<name>A0A0G1SJB8_9BACT</name>
<organism evidence="2 3">
    <name type="scientific">Candidatus Collierbacteria bacterium GW2011_GWA2_46_26</name>
    <dbReference type="NCBI Taxonomy" id="1618381"/>
    <lineage>
        <taxon>Bacteria</taxon>
        <taxon>Candidatus Collieribacteriota</taxon>
    </lineage>
</organism>
<dbReference type="AlphaFoldDB" id="A0A0G1SJB8"/>
<sequence length="146" mass="16689">MKSPLKYSKWPIVLYGLGSLILFGLTLNSYYLSGGVITLERIFWLIVGVGTSMLAGWWIAIKFTGTIFHRQVDRPIEPSDLQILQTYWLNGETAAVFIGRLDHPGTYLFHIHGLNKRHDLLDAKALTFDQVSKYISSHKEHNEKSR</sequence>
<keyword evidence="1" id="KW-1133">Transmembrane helix</keyword>
<accession>A0A0G1SJB8</accession>
<comment type="caution">
    <text evidence="2">The sequence shown here is derived from an EMBL/GenBank/DDBJ whole genome shotgun (WGS) entry which is preliminary data.</text>
</comment>
<keyword evidence="1" id="KW-0472">Membrane</keyword>
<dbReference type="EMBL" id="LCMI01000004">
    <property type="protein sequence ID" value="KKU33425.1"/>
    <property type="molecule type" value="Genomic_DNA"/>
</dbReference>
<feature type="transmembrane region" description="Helical" evidence="1">
    <location>
        <begin position="12"/>
        <end position="30"/>
    </location>
</feature>
<proteinExistence type="predicted"/>
<evidence type="ECO:0000313" key="2">
    <source>
        <dbReference type="EMBL" id="KKU33425.1"/>
    </source>
</evidence>
<protein>
    <submittedName>
        <fullName evidence="2">Uncharacterized protein</fullName>
    </submittedName>
</protein>